<dbReference type="InterPro" id="IPR029063">
    <property type="entry name" value="SAM-dependent_MTases_sf"/>
</dbReference>
<evidence type="ECO:0000313" key="4">
    <source>
        <dbReference type="EMBL" id="HEM66426.1"/>
    </source>
</evidence>
<keyword evidence="1 4" id="KW-0489">Methyltransferase</keyword>
<gene>
    <name evidence="4" type="ORF">ENO26_02480</name>
</gene>
<evidence type="ECO:0000256" key="1">
    <source>
        <dbReference type="ARBA" id="ARBA00022603"/>
    </source>
</evidence>
<comment type="caution">
    <text evidence="4">The sequence shown here is derived from an EMBL/GenBank/DDBJ whole genome shotgun (WGS) entry which is preliminary data.</text>
</comment>
<dbReference type="GO" id="GO:0008170">
    <property type="term" value="F:N-methyltransferase activity"/>
    <property type="evidence" value="ECO:0007669"/>
    <property type="project" value="InterPro"/>
</dbReference>
<dbReference type="Gene3D" id="3.40.50.150">
    <property type="entry name" value="Vaccinia Virus protein VP39"/>
    <property type="match status" value="1"/>
</dbReference>
<dbReference type="AlphaFoldDB" id="A0A7J2U167"/>
<dbReference type="InterPro" id="IPR002941">
    <property type="entry name" value="DNA_methylase_N4/N6"/>
</dbReference>
<feature type="domain" description="DNA methylase N-4/N-6" evidence="3">
    <location>
        <begin position="8"/>
        <end position="54"/>
    </location>
</feature>
<name>A0A7J2U167_9CREN</name>
<dbReference type="SUPFAM" id="SSF53335">
    <property type="entry name" value="S-adenosyl-L-methionine-dependent methyltransferases"/>
    <property type="match status" value="1"/>
</dbReference>
<dbReference type="GO" id="GO:0032259">
    <property type="term" value="P:methylation"/>
    <property type="evidence" value="ECO:0007669"/>
    <property type="project" value="UniProtKB-KW"/>
</dbReference>
<dbReference type="EMBL" id="DSEU01000013">
    <property type="protein sequence ID" value="HEM66426.1"/>
    <property type="molecule type" value="Genomic_DNA"/>
</dbReference>
<organism evidence="4">
    <name type="scientific">Ignisphaera aggregans</name>
    <dbReference type="NCBI Taxonomy" id="334771"/>
    <lineage>
        <taxon>Archaea</taxon>
        <taxon>Thermoproteota</taxon>
        <taxon>Thermoprotei</taxon>
        <taxon>Desulfurococcales</taxon>
        <taxon>Desulfurococcaceae</taxon>
        <taxon>Ignisphaera</taxon>
    </lineage>
</organism>
<accession>A0A7J2U167</accession>
<sequence>MLVRFWGRKPHSIAERFIDSSDDIVVDPFGGSGSIVLAALEKGKKVIYSDINPYAWLVVNVHIAGADADEFLSTALNVLNNASRVWRLESSAKLPNDYLYYRGVSFLKKRNFERVSEFFSPESRKKLRAILASIDSVEASPRTKLALYLAFCVSLFPASYMRRCGAGSWGVPSYWAPEKRCPEDALEALEKAIKRFHTFFKTKKFYNVCYTQTCNADAKILLSNALTIRYRSDWTLITDPPHADEIQYAELSYFYWAWLKTSSFPQIVKTLTGKTPRLYMSREIIVNEKRGKTLDSYLNDLEVFMRKTAMLRKKVLILHEEDEKVMQKLIELAKKVWNNIEIEVVEIKEQRNIGPRGNKVYTIIHSIEH</sequence>
<protein>
    <submittedName>
        <fullName evidence="4">DNA methyltransferase</fullName>
    </submittedName>
</protein>
<keyword evidence="2 4" id="KW-0808">Transferase</keyword>
<reference evidence="4" key="1">
    <citation type="journal article" date="2020" name="mSystems">
        <title>Genome- and Community-Level Interaction Insights into Carbon Utilization and Element Cycling Functions of Hydrothermarchaeota in Hydrothermal Sediment.</title>
        <authorList>
            <person name="Zhou Z."/>
            <person name="Liu Y."/>
            <person name="Xu W."/>
            <person name="Pan J."/>
            <person name="Luo Z.H."/>
            <person name="Li M."/>
        </authorList>
    </citation>
    <scope>NUCLEOTIDE SEQUENCE [LARGE SCALE GENOMIC DNA]</scope>
    <source>
        <strain evidence="4">SpSt-125</strain>
    </source>
</reference>
<dbReference type="Pfam" id="PF01555">
    <property type="entry name" value="N6_N4_Mtase"/>
    <property type="match status" value="1"/>
</dbReference>
<proteinExistence type="predicted"/>
<evidence type="ECO:0000256" key="2">
    <source>
        <dbReference type="ARBA" id="ARBA00022679"/>
    </source>
</evidence>
<evidence type="ECO:0000259" key="3">
    <source>
        <dbReference type="Pfam" id="PF01555"/>
    </source>
</evidence>
<dbReference type="GO" id="GO:0003677">
    <property type="term" value="F:DNA binding"/>
    <property type="evidence" value="ECO:0007669"/>
    <property type="project" value="InterPro"/>
</dbReference>